<sequence length="789" mass="87788">MATSRPKRAAGDGGITVAEPFRGVIRLDVRDSVADWTPYTLPKAPDGAPNILIILYDDTGQASWSPYGGRINMPTLDRLADNGLTYTQWHTTALCSPTRSTFLTGRNHHVNRFASITEGSNGFPGAAARLPAECATIGQVLQDNGFATYWIGKNHNVPTEDISAAGNRSEWPLSKGFDRFYGFLGGETNQWYPDLVVDNHFIEPPATPEEGYHLSKDLADQAIMMLRDQHSVAPSKPWFMWFCPGANHAPHHAPQEYIDKYKGMFDDGYEAYREWVLARMIERGVVPEDTDLTPLNPMSDDVSNPADYVRPWAELGDDERKLFARMAEVFAGFSEYTDVQIGRVVEFLERTGQLDNTLIFYCADNGASGEGTASGSVNENKFFNGYPDDLQENLSYIDALGGPDAYNHYPTGWAAAFSTPYQMFKRYSQFAGGTCDPMIIHWPKGIKAKGEMRHQYHHSTDIVPTILDAVGLEMPTVYRGVDQYPLSGVSMRYSFDDAHAPTTKKRQYYAMLGTRGIWQDGWKASAIHAPISGKGHFDKDRWELYHVDEDRAEAHDLADQHPEKLQELIATWFEEADANFVLPLDDRTALEMITVERPRSEPARSRYVYYPDTTPVPEAVAVNIRGRSYKILADVEVTMESQGVIFAHGARFGGHTLFIKDRRLHYVYNFLGIKPEQTFVSDVLAPGQLTLGVEFTKERQGSHGESLGTTKLYVGEQVVAQGPMRAQVGTFTLCGDGLCVGFDSADPVSRDYPVGFAFTGGKILGVGIDIGDDQYLDLEKEAAAAFARD</sequence>
<dbReference type="PANTHER" id="PTHR42693:SF43">
    <property type="entry name" value="BLL2667 PROTEIN"/>
    <property type="match status" value="1"/>
</dbReference>
<dbReference type="EMBL" id="NOZR01000012">
    <property type="protein sequence ID" value="OYN78447.1"/>
    <property type="molecule type" value="Genomic_DNA"/>
</dbReference>
<evidence type="ECO:0000259" key="5">
    <source>
        <dbReference type="Pfam" id="PF00884"/>
    </source>
</evidence>
<reference evidence="6 7" key="1">
    <citation type="submission" date="2017-07" db="EMBL/GenBank/DDBJ databases">
        <title>The new phylogeny of genus Mycobacterium.</title>
        <authorList>
            <person name="Tortoli E."/>
            <person name="Trovato A."/>
            <person name="Cirillo D.M."/>
        </authorList>
    </citation>
    <scope>NUCLEOTIDE SEQUENCE [LARGE SCALE GENOMIC DNA]</scope>
    <source>
        <strain evidence="6 7">ATCC 33027</strain>
    </source>
</reference>
<dbReference type="RefSeq" id="WP_094481159.1">
    <property type="nucleotide sequence ID" value="NZ_JACKSC010000145.1"/>
</dbReference>
<dbReference type="InterPro" id="IPR000917">
    <property type="entry name" value="Sulfatase_N"/>
</dbReference>
<dbReference type="SUPFAM" id="SSF53649">
    <property type="entry name" value="Alkaline phosphatase-like"/>
    <property type="match status" value="1"/>
</dbReference>
<proteinExistence type="inferred from homology"/>
<keyword evidence="7" id="KW-1185">Reference proteome</keyword>
<keyword evidence="3" id="KW-0378">Hydrolase</keyword>
<dbReference type="PANTHER" id="PTHR42693">
    <property type="entry name" value="ARYLSULFATASE FAMILY MEMBER"/>
    <property type="match status" value="1"/>
</dbReference>
<evidence type="ECO:0000256" key="2">
    <source>
        <dbReference type="ARBA" id="ARBA00022723"/>
    </source>
</evidence>
<dbReference type="Pfam" id="PF00884">
    <property type="entry name" value="Sulfatase"/>
    <property type="match status" value="1"/>
</dbReference>
<evidence type="ECO:0000313" key="7">
    <source>
        <dbReference type="Proteomes" id="UP000216063"/>
    </source>
</evidence>
<protein>
    <submittedName>
        <fullName evidence="6">Arylsulfatase</fullName>
    </submittedName>
</protein>
<organism evidence="6 7">
    <name type="scientific">Mycolicibacterium sphagni</name>
    <dbReference type="NCBI Taxonomy" id="1786"/>
    <lineage>
        <taxon>Bacteria</taxon>
        <taxon>Bacillati</taxon>
        <taxon>Actinomycetota</taxon>
        <taxon>Actinomycetes</taxon>
        <taxon>Mycobacteriales</taxon>
        <taxon>Mycobacteriaceae</taxon>
        <taxon>Mycolicibacterium</taxon>
    </lineage>
</organism>
<dbReference type="InterPro" id="IPR024607">
    <property type="entry name" value="Sulfatase_CS"/>
</dbReference>
<dbReference type="GO" id="GO:0016787">
    <property type="term" value="F:hydrolase activity"/>
    <property type="evidence" value="ECO:0007669"/>
    <property type="project" value="UniProtKB-KW"/>
</dbReference>
<accession>A0A255DG76</accession>
<evidence type="ECO:0000256" key="3">
    <source>
        <dbReference type="ARBA" id="ARBA00022801"/>
    </source>
</evidence>
<feature type="domain" description="Sulfatase N-terminal" evidence="5">
    <location>
        <begin position="49"/>
        <end position="471"/>
    </location>
</feature>
<comment type="similarity">
    <text evidence="1">Belongs to the sulfatase family.</text>
</comment>
<evidence type="ECO:0000256" key="1">
    <source>
        <dbReference type="ARBA" id="ARBA00008779"/>
    </source>
</evidence>
<dbReference type="InterPro" id="IPR017850">
    <property type="entry name" value="Alkaline_phosphatase_core_sf"/>
</dbReference>
<dbReference type="AlphaFoldDB" id="A0A255DG76"/>
<gene>
    <name evidence="6" type="ORF">CG716_15705</name>
</gene>
<keyword evidence="4" id="KW-0106">Calcium</keyword>
<dbReference type="PROSITE" id="PS00523">
    <property type="entry name" value="SULFATASE_1"/>
    <property type="match status" value="1"/>
</dbReference>
<dbReference type="Gene3D" id="3.40.720.10">
    <property type="entry name" value="Alkaline Phosphatase, subunit A"/>
    <property type="match status" value="1"/>
</dbReference>
<evidence type="ECO:0000256" key="4">
    <source>
        <dbReference type="ARBA" id="ARBA00022837"/>
    </source>
</evidence>
<name>A0A255DG76_9MYCO</name>
<comment type="caution">
    <text evidence="6">The sequence shown here is derived from an EMBL/GenBank/DDBJ whole genome shotgun (WGS) entry which is preliminary data.</text>
</comment>
<evidence type="ECO:0000313" key="6">
    <source>
        <dbReference type="EMBL" id="OYN78447.1"/>
    </source>
</evidence>
<dbReference type="InterPro" id="IPR050738">
    <property type="entry name" value="Sulfatase"/>
</dbReference>
<dbReference type="Gene3D" id="3.30.1120.10">
    <property type="match status" value="1"/>
</dbReference>
<dbReference type="Proteomes" id="UP000216063">
    <property type="component" value="Unassembled WGS sequence"/>
</dbReference>
<keyword evidence="2" id="KW-0479">Metal-binding</keyword>
<dbReference type="CDD" id="cd16025">
    <property type="entry name" value="PAS_like"/>
    <property type="match status" value="1"/>
</dbReference>
<dbReference type="GO" id="GO:0046872">
    <property type="term" value="F:metal ion binding"/>
    <property type="evidence" value="ECO:0007669"/>
    <property type="project" value="UniProtKB-KW"/>
</dbReference>
<dbReference type="OrthoDB" id="9777306at2"/>